<dbReference type="Proteomes" id="UP000807309">
    <property type="component" value="Unassembled WGS sequence"/>
</dbReference>
<comment type="caution">
    <text evidence="3">The sequence shown here is derived from an EMBL/GenBank/DDBJ whole genome shotgun (WGS) entry which is preliminary data.</text>
</comment>
<feature type="domain" description="HMA" evidence="2">
    <location>
        <begin position="2"/>
        <end position="67"/>
    </location>
</feature>
<dbReference type="PROSITE" id="PS01047">
    <property type="entry name" value="HMA_1"/>
    <property type="match status" value="1"/>
</dbReference>
<dbReference type="EMBL" id="JADLRE010000024">
    <property type="protein sequence ID" value="MBF6228680.1"/>
    <property type="molecule type" value="Genomic_DNA"/>
</dbReference>
<dbReference type="Pfam" id="PF00403">
    <property type="entry name" value="HMA"/>
    <property type="match status" value="1"/>
</dbReference>
<evidence type="ECO:0000259" key="2">
    <source>
        <dbReference type="PROSITE" id="PS50846"/>
    </source>
</evidence>
<dbReference type="CDD" id="cd00371">
    <property type="entry name" value="HMA"/>
    <property type="match status" value="1"/>
</dbReference>
<dbReference type="PROSITE" id="PS50846">
    <property type="entry name" value="HMA_2"/>
    <property type="match status" value="1"/>
</dbReference>
<name>A0ABS0CFP6_9NOCA</name>
<dbReference type="RefSeq" id="WP_195035556.1">
    <property type="nucleotide sequence ID" value="NZ_JADLRE010000024.1"/>
</dbReference>
<reference evidence="3 4" key="1">
    <citation type="submission" date="2020-10" db="EMBL/GenBank/DDBJ databases">
        <title>Identification of Nocardia species via Next-generation sequencing and recognition of intraspecies genetic diversity.</title>
        <authorList>
            <person name="Li P."/>
            <person name="Li P."/>
            <person name="Lu B."/>
        </authorList>
    </citation>
    <scope>NUCLEOTIDE SEQUENCE [LARGE SCALE GENOMIC DNA]</scope>
    <source>
        <strain evidence="3 4">N-11</strain>
    </source>
</reference>
<dbReference type="SUPFAM" id="SSF55008">
    <property type="entry name" value="HMA, heavy metal-associated domain"/>
    <property type="match status" value="1"/>
</dbReference>
<evidence type="ECO:0000313" key="4">
    <source>
        <dbReference type="Proteomes" id="UP000807309"/>
    </source>
</evidence>
<gene>
    <name evidence="3" type="ORF">IU470_26685</name>
</gene>
<dbReference type="Gene3D" id="3.30.70.100">
    <property type="match status" value="1"/>
</dbReference>
<evidence type="ECO:0000313" key="3">
    <source>
        <dbReference type="EMBL" id="MBF6228680.1"/>
    </source>
</evidence>
<keyword evidence="4" id="KW-1185">Reference proteome</keyword>
<sequence length="68" mass="7057">MNTTTLTVTGMTCGCCAGKVRDKVGEIGGVRTVDVDVAEGLVTITTTEPIRRDAVATAVQEAGFRLAE</sequence>
<keyword evidence="1" id="KW-0479">Metal-binding</keyword>
<proteinExistence type="predicted"/>
<evidence type="ECO:0000256" key="1">
    <source>
        <dbReference type="ARBA" id="ARBA00022723"/>
    </source>
</evidence>
<dbReference type="InterPro" id="IPR036163">
    <property type="entry name" value="HMA_dom_sf"/>
</dbReference>
<accession>A0ABS0CFP6</accession>
<dbReference type="InterPro" id="IPR017969">
    <property type="entry name" value="Heavy-metal-associated_CS"/>
</dbReference>
<dbReference type="InterPro" id="IPR006121">
    <property type="entry name" value="HMA_dom"/>
</dbReference>
<organism evidence="3 4">
    <name type="scientific">Nocardia abscessus</name>
    <dbReference type="NCBI Taxonomy" id="120957"/>
    <lineage>
        <taxon>Bacteria</taxon>
        <taxon>Bacillati</taxon>
        <taxon>Actinomycetota</taxon>
        <taxon>Actinomycetes</taxon>
        <taxon>Mycobacteriales</taxon>
        <taxon>Nocardiaceae</taxon>
        <taxon>Nocardia</taxon>
    </lineage>
</organism>
<protein>
    <submittedName>
        <fullName evidence="3">Heavy-metal-associated domain-containing protein</fullName>
    </submittedName>
</protein>